<dbReference type="EMBL" id="FOHX01000018">
    <property type="protein sequence ID" value="SEU40374.1"/>
    <property type="molecule type" value="Genomic_DNA"/>
</dbReference>
<protein>
    <recommendedName>
        <fullName evidence="3">ABC transporter permease</fullName>
    </recommendedName>
</protein>
<accession>A0A1I0LJA2</accession>
<sequence>MVGAVILRIRRHEAKAMLLDLFYPVPIVFVAIGRFGPESFIS</sequence>
<reference evidence="1 2" key="1">
    <citation type="submission" date="2016-10" db="EMBL/GenBank/DDBJ databases">
        <authorList>
            <person name="de Groot N.N."/>
        </authorList>
    </citation>
    <scope>NUCLEOTIDE SEQUENCE [LARGE SCALE GENOMIC DNA]</scope>
    <source>
        <strain evidence="1 2">CGMCC 4.5598</strain>
    </source>
</reference>
<dbReference type="AlphaFoldDB" id="A0A1I0LJA2"/>
<name>A0A1I0LJA2_9ACTN</name>
<evidence type="ECO:0000313" key="2">
    <source>
        <dbReference type="Proteomes" id="UP000199361"/>
    </source>
</evidence>
<evidence type="ECO:0008006" key="3">
    <source>
        <dbReference type="Google" id="ProtNLM"/>
    </source>
</evidence>
<proteinExistence type="predicted"/>
<evidence type="ECO:0000313" key="1">
    <source>
        <dbReference type="EMBL" id="SEU40374.1"/>
    </source>
</evidence>
<gene>
    <name evidence="1" type="ORF">SAMN05421811_1189</name>
</gene>
<keyword evidence="2" id="KW-1185">Reference proteome</keyword>
<dbReference type="STRING" id="568860.SAMN05421811_1189"/>
<organism evidence="1 2">
    <name type="scientific">Nonomuraea wenchangensis</name>
    <dbReference type="NCBI Taxonomy" id="568860"/>
    <lineage>
        <taxon>Bacteria</taxon>
        <taxon>Bacillati</taxon>
        <taxon>Actinomycetota</taxon>
        <taxon>Actinomycetes</taxon>
        <taxon>Streptosporangiales</taxon>
        <taxon>Streptosporangiaceae</taxon>
        <taxon>Nonomuraea</taxon>
    </lineage>
</organism>
<dbReference type="Proteomes" id="UP000199361">
    <property type="component" value="Unassembled WGS sequence"/>
</dbReference>